<dbReference type="AlphaFoldDB" id="A0ABD0BHA6"/>
<sequence>MIGMTVVGTLLAIVAIALIIIGALAWARRLPGNSYVGIRVPEVRKSQELWTTAHHVAGPLWVVGGIAVGIAASLCFAPSGWLHLMSIVAVLAGIMFVSMGANVGARAASLLDAQADVTAASESTCCSAGGAEEADDEGQASTSFTPDLETLRRAAQASDN</sequence>
<evidence type="ECO:0000313" key="2">
    <source>
        <dbReference type="EMBL" id="GJJ41890.1"/>
    </source>
</evidence>
<dbReference type="Proteomes" id="UP001205910">
    <property type="component" value="Unassembled WGS sequence"/>
</dbReference>
<dbReference type="EMBL" id="BQFK01000001">
    <property type="protein sequence ID" value="GJJ41890.1"/>
    <property type="molecule type" value="Genomic_DNA"/>
</dbReference>
<comment type="caution">
    <text evidence="2">The sequence shown here is derived from an EMBL/GenBank/DDBJ whole genome shotgun (WGS) entry which is preliminary data.</text>
</comment>
<evidence type="ECO:0000256" key="1">
    <source>
        <dbReference type="SAM" id="Phobius"/>
    </source>
</evidence>
<keyword evidence="1" id="KW-0472">Membrane</keyword>
<evidence type="ECO:0000313" key="3">
    <source>
        <dbReference type="Proteomes" id="UP001205910"/>
    </source>
</evidence>
<feature type="transmembrane region" description="Helical" evidence="1">
    <location>
        <begin position="48"/>
        <end position="74"/>
    </location>
</feature>
<reference evidence="2 3" key="1">
    <citation type="submission" date="2021-11" db="EMBL/GenBank/DDBJ databases">
        <title>Whole genome sequences of diphtheriae toxin producing Corynebacterium ulcerans isolates from cats in Osaka, Japan.</title>
        <authorList>
            <person name="Umeda K."/>
            <person name="Hirai Y."/>
        </authorList>
    </citation>
    <scope>NUCLEOTIDE SEQUENCE [LARGE SCALE GENOMIC DNA]</scope>
    <source>
        <strain evidence="2 3">12109B-1</strain>
    </source>
</reference>
<gene>
    <name evidence="2" type="ORF">CULCOIPH005_00790</name>
</gene>
<protein>
    <submittedName>
        <fullName evidence="2">Permease</fullName>
    </submittedName>
</protein>
<dbReference type="InterPro" id="IPR025962">
    <property type="entry name" value="SdpI/YhfL"/>
</dbReference>
<proteinExistence type="predicted"/>
<accession>A0ABD0BHA6</accession>
<keyword evidence="1" id="KW-1133">Transmembrane helix</keyword>
<name>A0ABD0BHA6_CORUL</name>
<keyword evidence="1" id="KW-0812">Transmembrane</keyword>
<feature type="transmembrane region" description="Helical" evidence="1">
    <location>
        <begin position="80"/>
        <end position="101"/>
    </location>
</feature>
<organism evidence="2 3">
    <name type="scientific">Corynebacterium ulcerans</name>
    <dbReference type="NCBI Taxonomy" id="65058"/>
    <lineage>
        <taxon>Bacteria</taxon>
        <taxon>Bacillati</taxon>
        <taxon>Actinomycetota</taxon>
        <taxon>Actinomycetes</taxon>
        <taxon>Mycobacteriales</taxon>
        <taxon>Corynebacteriaceae</taxon>
        <taxon>Corynebacterium</taxon>
    </lineage>
</organism>
<feature type="transmembrane region" description="Helical" evidence="1">
    <location>
        <begin position="6"/>
        <end position="27"/>
    </location>
</feature>
<dbReference type="Pfam" id="PF13630">
    <property type="entry name" value="SdpI"/>
    <property type="match status" value="1"/>
</dbReference>